<evidence type="ECO:0000256" key="3">
    <source>
        <dbReference type="ARBA" id="ARBA00023172"/>
    </source>
</evidence>
<organism evidence="7 8">
    <name type="scientific">Evansella cellulosilytica (strain ATCC 21833 / DSM 2522 / FERM P-1141 / JCM 9156 / N-4)</name>
    <name type="common">Bacillus cellulosilyticus</name>
    <dbReference type="NCBI Taxonomy" id="649639"/>
    <lineage>
        <taxon>Bacteria</taxon>
        <taxon>Bacillati</taxon>
        <taxon>Bacillota</taxon>
        <taxon>Bacilli</taxon>
        <taxon>Bacillales</taxon>
        <taxon>Bacillaceae</taxon>
        <taxon>Evansella</taxon>
    </lineage>
</organism>
<accession>E6U1M8</accession>
<dbReference type="CDD" id="cd00397">
    <property type="entry name" value="DNA_BRE_C"/>
    <property type="match status" value="1"/>
</dbReference>
<dbReference type="eggNOG" id="COG4974">
    <property type="taxonomic scope" value="Bacteria"/>
</dbReference>
<keyword evidence="3" id="KW-0233">DNA recombination</keyword>
<evidence type="ECO:0000259" key="6">
    <source>
        <dbReference type="PROSITE" id="PS51900"/>
    </source>
</evidence>
<dbReference type="SUPFAM" id="SSF56349">
    <property type="entry name" value="DNA breaking-rejoining enzymes"/>
    <property type="match status" value="1"/>
</dbReference>
<dbReference type="PANTHER" id="PTHR30349">
    <property type="entry name" value="PHAGE INTEGRASE-RELATED"/>
    <property type="match status" value="1"/>
</dbReference>
<dbReference type="PROSITE" id="PS51900">
    <property type="entry name" value="CB"/>
    <property type="match status" value="1"/>
</dbReference>
<name>E6U1M8_EVAC2</name>
<dbReference type="KEGG" id="bco:Bcell_2130"/>
<dbReference type="Pfam" id="PF00589">
    <property type="entry name" value="Phage_integrase"/>
    <property type="match status" value="1"/>
</dbReference>
<dbReference type="PANTHER" id="PTHR30349:SF64">
    <property type="entry name" value="PROPHAGE INTEGRASE INTD-RELATED"/>
    <property type="match status" value="1"/>
</dbReference>
<reference evidence="7" key="1">
    <citation type="submission" date="2010-12" db="EMBL/GenBank/DDBJ databases">
        <title>Complete sequence of Bacillus cellulosilyticus DSM 2522.</title>
        <authorList>
            <consortium name="US DOE Joint Genome Institute"/>
            <person name="Lucas S."/>
            <person name="Copeland A."/>
            <person name="Lapidus A."/>
            <person name="Cheng J.-F."/>
            <person name="Bruce D."/>
            <person name="Goodwin L."/>
            <person name="Pitluck S."/>
            <person name="Chertkov O."/>
            <person name="Detter J.C."/>
            <person name="Han C."/>
            <person name="Tapia R."/>
            <person name="Land M."/>
            <person name="Hauser L."/>
            <person name="Jeffries C."/>
            <person name="Kyrpides N."/>
            <person name="Ivanova N."/>
            <person name="Mikhailova N."/>
            <person name="Brumm P."/>
            <person name="Mead D."/>
            <person name="Woyke T."/>
        </authorList>
    </citation>
    <scope>NUCLEOTIDE SEQUENCE [LARGE SCALE GENOMIC DNA]</scope>
    <source>
        <strain evidence="7">DSM 2522</strain>
    </source>
</reference>
<dbReference type="InterPro" id="IPR011010">
    <property type="entry name" value="DNA_brk_join_enz"/>
</dbReference>
<dbReference type="HOGENOM" id="CLU_027562_9_2_9"/>
<evidence type="ECO:0000259" key="5">
    <source>
        <dbReference type="PROSITE" id="PS51898"/>
    </source>
</evidence>
<feature type="domain" description="Core-binding (CB)" evidence="6">
    <location>
        <begin position="28"/>
        <end position="112"/>
    </location>
</feature>
<dbReference type="GO" id="GO:0003677">
    <property type="term" value="F:DNA binding"/>
    <property type="evidence" value="ECO:0007669"/>
    <property type="project" value="UniProtKB-UniRule"/>
</dbReference>
<dbReference type="STRING" id="649639.Bcell_2130"/>
<keyword evidence="8" id="KW-1185">Reference proteome</keyword>
<dbReference type="InterPro" id="IPR025269">
    <property type="entry name" value="SAM-like_dom"/>
</dbReference>
<proteinExistence type="inferred from homology"/>
<dbReference type="Proteomes" id="UP000001401">
    <property type="component" value="Chromosome"/>
</dbReference>
<dbReference type="EMBL" id="CP002394">
    <property type="protein sequence ID" value="ADU30391.1"/>
    <property type="molecule type" value="Genomic_DNA"/>
</dbReference>
<evidence type="ECO:0000313" key="7">
    <source>
        <dbReference type="EMBL" id="ADU30391.1"/>
    </source>
</evidence>
<dbReference type="OrthoDB" id="107900at2"/>
<dbReference type="InterPro" id="IPR044068">
    <property type="entry name" value="CB"/>
</dbReference>
<dbReference type="Gene3D" id="1.10.443.10">
    <property type="entry name" value="Intergrase catalytic core"/>
    <property type="match status" value="1"/>
</dbReference>
<evidence type="ECO:0000256" key="4">
    <source>
        <dbReference type="PROSITE-ProRule" id="PRU01248"/>
    </source>
</evidence>
<dbReference type="InterPro" id="IPR013762">
    <property type="entry name" value="Integrase-like_cat_sf"/>
</dbReference>
<evidence type="ECO:0000256" key="2">
    <source>
        <dbReference type="ARBA" id="ARBA00023125"/>
    </source>
</evidence>
<dbReference type="InterPro" id="IPR010998">
    <property type="entry name" value="Integrase_recombinase_N"/>
</dbReference>
<feature type="domain" description="Tyr recombinase" evidence="5">
    <location>
        <begin position="133"/>
        <end position="314"/>
    </location>
</feature>
<evidence type="ECO:0000256" key="1">
    <source>
        <dbReference type="ARBA" id="ARBA00008857"/>
    </source>
</evidence>
<evidence type="ECO:0000313" key="8">
    <source>
        <dbReference type="Proteomes" id="UP000001401"/>
    </source>
</evidence>
<dbReference type="InterPro" id="IPR050090">
    <property type="entry name" value="Tyrosine_recombinase_XerCD"/>
</dbReference>
<dbReference type="Pfam" id="PF13102">
    <property type="entry name" value="Phage_int_SAM_5"/>
    <property type="match status" value="1"/>
</dbReference>
<dbReference type="InterPro" id="IPR002104">
    <property type="entry name" value="Integrase_catalytic"/>
</dbReference>
<dbReference type="GO" id="GO:0015074">
    <property type="term" value="P:DNA integration"/>
    <property type="evidence" value="ECO:0007669"/>
    <property type="project" value="InterPro"/>
</dbReference>
<dbReference type="PROSITE" id="PS51898">
    <property type="entry name" value="TYR_RECOMBINASE"/>
    <property type="match status" value="1"/>
</dbReference>
<keyword evidence="2 4" id="KW-0238">DNA-binding</keyword>
<dbReference type="AlphaFoldDB" id="E6U1M8"/>
<sequence>MLRERTKMKKGKRFTDSTRVKKQNKINLSLTEMYERFLLFKKSEGLSKQTLFDYDVHFKYLLDFLERDLMADEMTTEIFLEYRNYMLNDLGLKASTVNIRLRTIRAFLRYSYEEGWIDQPIHEKFKPVKAPQKEVDALSPREIKLLLSQINDDYYAGFRDKVLFFTMLDSMARISELLAIKRENVDLRNGVIKLEADGTKTKVDRFVPISTRTSKLLQEYINETSDFEQEILFLTYDGQVLSANTVRKSLMDYGKAAGINKQVSPHIWRHSGAILYIMNGGDPFSLKSILGHTTLHMTNHYVQMANTDVKKRHNQFSAIKSLFE</sequence>
<protein>
    <submittedName>
        <fullName evidence="7">Integrase family protein</fullName>
    </submittedName>
</protein>
<gene>
    <name evidence="7" type="ordered locus">Bcell_2130</name>
</gene>
<dbReference type="Gene3D" id="1.10.150.130">
    <property type="match status" value="1"/>
</dbReference>
<dbReference type="GO" id="GO:0006310">
    <property type="term" value="P:DNA recombination"/>
    <property type="evidence" value="ECO:0007669"/>
    <property type="project" value="UniProtKB-KW"/>
</dbReference>
<dbReference type="RefSeq" id="WP_013488727.1">
    <property type="nucleotide sequence ID" value="NC_014829.1"/>
</dbReference>
<comment type="similarity">
    <text evidence="1">Belongs to the 'phage' integrase family.</text>
</comment>